<keyword evidence="5" id="KW-0175">Coiled coil</keyword>
<dbReference type="Gene3D" id="3.90.1720.10">
    <property type="entry name" value="endopeptidase domain like (from Nostoc punctiforme)"/>
    <property type="match status" value="1"/>
</dbReference>
<evidence type="ECO:0000259" key="7">
    <source>
        <dbReference type="PROSITE" id="PS51935"/>
    </source>
</evidence>
<dbReference type="PANTHER" id="PTHR47359:SF3">
    <property type="entry name" value="NLP_P60 DOMAIN-CONTAINING PROTEIN-RELATED"/>
    <property type="match status" value="1"/>
</dbReference>
<keyword evidence="2" id="KW-0645">Protease</keyword>
<evidence type="ECO:0000256" key="5">
    <source>
        <dbReference type="SAM" id="Coils"/>
    </source>
</evidence>
<accession>A0ABW1MF21</accession>
<gene>
    <name evidence="8" type="ORF">ACFP4F_07110</name>
</gene>
<evidence type="ECO:0000256" key="4">
    <source>
        <dbReference type="ARBA" id="ARBA00022807"/>
    </source>
</evidence>
<dbReference type="PROSITE" id="PS51318">
    <property type="entry name" value="TAT"/>
    <property type="match status" value="1"/>
</dbReference>
<dbReference type="PANTHER" id="PTHR47359">
    <property type="entry name" value="PEPTIDOGLYCAN DL-ENDOPEPTIDASE CWLO"/>
    <property type="match status" value="1"/>
</dbReference>
<dbReference type="InterPro" id="IPR000064">
    <property type="entry name" value="NLP_P60_dom"/>
</dbReference>
<dbReference type="PROSITE" id="PS51935">
    <property type="entry name" value="NLPC_P60"/>
    <property type="match status" value="1"/>
</dbReference>
<feature type="chain" id="PRO_5047422076" evidence="6">
    <location>
        <begin position="40"/>
        <end position="349"/>
    </location>
</feature>
<keyword evidence="4" id="KW-0788">Thiol protease</keyword>
<keyword evidence="9" id="KW-1185">Reference proteome</keyword>
<keyword evidence="3" id="KW-0378">Hydrolase</keyword>
<feature type="domain" description="NlpC/P60" evidence="7">
    <location>
        <begin position="235"/>
        <end position="349"/>
    </location>
</feature>
<dbReference type="Pfam" id="PF00877">
    <property type="entry name" value="NLPC_P60"/>
    <property type="match status" value="1"/>
</dbReference>
<proteinExistence type="inferred from homology"/>
<evidence type="ECO:0000256" key="3">
    <source>
        <dbReference type="ARBA" id="ARBA00022801"/>
    </source>
</evidence>
<keyword evidence="6" id="KW-0732">Signal</keyword>
<dbReference type="InterPro" id="IPR038765">
    <property type="entry name" value="Papain-like_cys_pep_sf"/>
</dbReference>
<evidence type="ECO:0000256" key="2">
    <source>
        <dbReference type="ARBA" id="ARBA00022670"/>
    </source>
</evidence>
<dbReference type="Proteomes" id="UP001596139">
    <property type="component" value="Unassembled WGS sequence"/>
</dbReference>
<dbReference type="Gene3D" id="6.10.250.3150">
    <property type="match status" value="1"/>
</dbReference>
<comment type="caution">
    <text evidence="8">The sequence shown here is derived from an EMBL/GenBank/DDBJ whole genome shotgun (WGS) entry which is preliminary data.</text>
</comment>
<feature type="coiled-coil region" evidence="5">
    <location>
        <begin position="51"/>
        <end position="106"/>
    </location>
</feature>
<feature type="coiled-coil region" evidence="5">
    <location>
        <begin position="160"/>
        <end position="194"/>
    </location>
</feature>
<evidence type="ECO:0000256" key="1">
    <source>
        <dbReference type="ARBA" id="ARBA00007074"/>
    </source>
</evidence>
<protein>
    <submittedName>
        <fullName evidence="8">NlpC/P60 family protein</fullName>
    </submittedName>
</protein>
<dbReference type="EMBL" id="JBHSPX010000002">
    <property type="protein sequence ID" value="MFC6062311.1"/>
    <property type="molecule type" value="Genomic_DNA"/>
</dbReference>
<dbReference type="InterPro" id="IPR051794">
    <property type="entry name" value="PG_Endopeptidase_C40"/>
</dbReference>
<feature type="signal peptide" evidence="6">
    <location>
        <begin position="1"/>
        <end position="39"/>
    </location>
</feature>
<reference evidence="9" key="1">
    <citation type="journal article" date="2019" name="Int. J. Syst. Evol. Microbiol.">
        <title>The Global Catalogue of Microorganisms (GCM) 10K type strain sequencing project: providing services to taxonomists for standard genome sequencing and annotation.</title>
        <authorList>
            <consortium name="The Broad Institute Genomics Platform"/>
            <consortium name="The Broad Institute Genome Sequencing Center for Infectious Disease"/>
            <person name="Wu L."/>
            <person name="Ma J."/>
        </authorList>
    </citation>
    <scope>NUCLEOTIDE SEQUENCE [LARGE SCALE GENOMIC DNA]</scope>
    <source>
        <strain evidence="9">CGMCC 1.15180</strain>
    </source>
</reference>
<name>A0ABW1MF21_9ACTN</name>
<evidence type="ECO:0000256" key="6">
    <source>
        <dbReference type="SAM" id="SignalP"/>
    </source>
</evidence>
<comment type="similarity">
    <text evidence="1">Belongs to the peptidase C40 family.</text>
</comment>
<evidence type="ECO:0000313" key="9">
    <source>
        <dbReference type="Proteomes" id="UP001596139"/>
    </source>
</evidence>
<dbReference type="InterPro" id="IPR006311">
    <property type="entry name" value="TAT_signal"/>
</dbReference>
<evidence type="ECO:0000313" key="8">
    <source>
        <dbReference type="EMBL" id="MFC6062311.1"/>
    </source>
</evidence>
<organism evidence="8 9">
    <name type="scientific">Streptomyces ochraceiscleroticus</name>
    <dbReference type="NCBI Taxonomy" id="47761"/>
    <lineage>
        <taxon>Bacteria</taxon>
        <taxon>Bacillati</taxon>
        <taxon>Actinomycetota</taxon>
        <taxon>Actinomycetes</taxon>
        <taxon>Kitasatosporales</taxon>
        <taxon>Streptomycetaceae</taxon>
        <taxon>Streptomyces</taxon>
    </lineage>
</organism>
<dbReference type="RefSeq" id="WP_031056788.1">
    <property type="nucleotide sequence ID" value="NZ_JBHSPX010000002.1"/>
</dbReference>
<sequence>MASHRRSSPAGPQGPARITLMSAAAAATAAALTAVPATADPGTGAGRTASHAKLTARVDALYARAERATERYNGAKERTAELRDQVTVLQDRAARAQERVNRLHDRLGAMAAAQYRSGGVDPSLALMLSARPADYLDKAQTLNRLGTAQAGRLNRLVDAERLLQRQRREAAGRLARLEEARRAVARHKHAVERKLGAARQLLAALPARDRAAYTRASRGARDGALPELTELRGLAGRSALAVAAARSAVGAPYVWGASGPRSFDCSGLMQWAYARAGVSLPRTSQSQRYAGRQVPLSQARPGDLVIYRSDASHVGMYVGNGQVVHAPHPGAQVRYDPVGMMPVSGVTRV</sequence>
<dbReference type="SUPFAM" id="SSF54001">
    <property type="entry name" value="Cysteine proteinases"/>
    <property type="match status" value="1"/>
</dbReference>